<evidence type="ECO:0000313" key="2">
    <source>
        <dbReference type="EMBL" id="KYN20808.1"/>
    </source>
</evidence>
<feature type="region of interest" description="Disordered" evidence="1">
    <location>
        <begin position="59"/>
        <end position="79"/>
    </location>
</feature>
<name>A0A195E6K2_9HYME</name>
<protein>
    <submittedName>
        <fullName evidence="2">Uncharacterized protein</fullName>
    </submittedName>
</protein>
<dbReference type="AlphaFoldDB" id="A0A195E6K2"/>
<sequence>MVPLAVTLVSSGICLHVFTVDDSRPGIRDILKRRESQGPPGILRPRADIVTGPVGSPGVSAWLRPQSSRPGRPPKRASVGLSLAASHLAAAAGHHPQHSLKKHRLDNGDYYENGHLGESNTLGVSKLTATAPSCCGLRWRSPMPGISYDPFTYAIDTRADVFTFPMPDSDPGSSCAILNLSRDVAAPLCASRCVVHVIIR</sequence>
<accession>A0A195E6K2</accession>
<proteinExistence type="predicted"/>
<dbReference type="EMBL" id="KQ979568">
    <property type="protein sequence ID" value="KYN20808.1"/>
    <property type="molecule type" value="Genomic_DNA"/>
</dbReference>
<dbReference type="Proteomes" id="UP000078492">
    <property type="component" value="Unassembled WGS sequence"/>
</dbReference>
<gene>
    <name evidence="2" type="ORF">ALC57_06714</name>
</gene>
<organism evidence="2 3">
    <name type="scientific">Trachymyrmex cornetzi</name>
    <dbReference type="NCBI Taxonomy" id="471704"/>
    <lineage>
        <taxon>Eukaryota</taxon>
        <taxon>Metazoa</taxon>
        <taxon>Ecdysozoa</taxon>
        <taxon>Arthropoda</taxon>
        <taxon>Hexapoda</taxon>
        <taxon>Insecta</taxon>
        <taxon>Pterygota</taxon>
        <taxon>Neoptera</taxon>
        <taxon>Endopterygota</taxon>
        <taxon>Hymenoptera</taxon>
        <taxon>Apocrita</taxon>
        <taxon>Aculeata</taxon>
        <taxon>Formicoidea</taxon>
        <taxon>Formicidae</taxon>
        <taxon>Myrmicinae</taxon>
        <taxon>Trachymyrmex</taxon>
    </lineage>
</organism>
<evidence type="ECO:0000313" key="3">
    <source>
        <dbReference type="Proteomes" id="UP000078492"/>
    </source>
</evidence>
<reference evidence="2 3" key="1">
    <citation type="submission" date="2015-09" db="EMBL/GenBank/DDBJ databases">
        <title>Trachymyrmex cornetzi WGS genome.</title>
        <authorList>
            <person name="Nygaard S."/>
            <person name="Hu H."/>
            <person name="Boomsma J."/>
            <person name="Zhang G."/>
        </authorList>
    </citation>
    <scope>NUCLEOTIDE SEQUENCE [LARGE SCALE GENOMIC DNA]</scope>
    <source>
        <strain evidence="2">Tcor2-1</strain>
        <tissue evidence="2">Whole body</tissue>
    </source>
</reference>
<keyword evidence="3" id="KW-1185">Reference proteome</keyword>
<evidence type="ECO:0000256" key="1">
    <source>
        <dbReference type="SAM" id="MobiDB-lite"/>
    </source>
</evidence>